<protein>
    <submittedName>
        <fullName evidence="3">Hydratase</fullName>
    </submittedName>
</protein>
<dbReference type="InterPro" id="IPR011234">
    <property type="entry name" value="Fumarylacetoacetase-like_C"/>
</dbReference>
<dbReference type="RefSeq" id="WP_066410355.1">
    <property type="nucleotide sequence ID" value="NZ_FKBS01000013.1"/>
</dbReference>
<proteinExistence type="predicted"/>
<evidence type="ECO:0000256" key="1">
    <source>
        <dbReference type="ARBA" id="ARBA00023239"/>
    </source>
</evidence>
<dbReference type="SUPFAM" id="SSF56529">
    <property type="entry name" value="FAH"/>
    <property type="match status" value="1"/>
</dbReference>
<dbReference type="InterPro" id="IPR036663">
    <property type="entry name" value="Fumarylacetoacetase_C_sf"/>
</dbReference>
<organism evidence="3 4">
    <name type="scientific">Bordetella ansorpii</name>
    <dbReference type="NCBI Taxonomy" id="288768"/>
    <lineage>
        <taxon>Bacteria</taxon>
        <taxon>Pseudomonadati</taxon>
        <taxon>Pseudomonadota</taxon>
        <taxon>Betaproteobacteria</taxon>
        <taxon>Burkholderiales</taxon>
        <taxon>Alcaligenaceae</taxon>
        <taxon>Bordetella</taxon>
    </lineage>
</organism>
<sequence length="256" mass="27398">MDTAQHEFAQALVAAYRTGIALDAQPWQDSVKGAPAAYAVQDAVASELGWWRPGDIAGYWKSGGASRMATLTHAGLPPACVRGDGADYSDLSLHKPGIEAEIALRLARAVTPEEAAQLGEQDVDALIDAMTVSVELVDSRLEQAAEAPALLRLADSQSHAGLVLGDWVPYVRQPWHQQVCEIYIDDEAPQEHMGTHSLEDPAWLLPTWLRHLTRHGGTVPAGTVVTTGTWNGVNVVQPGTRVAVTFPGIGSVSMRV</sequence>
<evidence type="ECO:0000313" key="3">
    <source>
        <dbReference type="EMBL" id="SAI13619.1"/>
    </source>
</evidence>
<dbReference type="PANTHER" id="PTHR30143">
    <property type="entry name" value="ACID HYDRATASE"/>
    <property type="match status" value="1"/>
</dbReference>
<accession>A0A157MYP0</accession>
<evidence type="ECO:0000313" key="4">
    <source>
        <dbReference type="Proteomes" id="UP000077037"/>
    </source>
</evidence>
<dbReference type="Gene3D" id="3.90.850.10">
    <property type="entry name" value="Fumarylacetoacetase-like, C-terminal domain"/>
    <property type="match status" value="1"/>
</dbReference>
<evidence type="ECO:0000259" key="2">
    <source>
        <dbReference type="Pfam" id="PF01557"/>
    </source>
</evidence>
<dbReference type="InterPro" id="IPR050772">
    <property type="entry name" value="Hydratase-Decarb/MhpD_sf"/>
</dbReference>
<dbReference type="EMBL" id="FKBS01000013">
    <property type="protein sequence ID" value="SAI13619.1"/>
    <property type="molecule type" value="Genomic_DNA"/>
</dbReference>
<gene>
    <name evidence="3" type="ORF">SAMEA1982600_01480</name>
</gene>
<dbReference type="Proteomes" id="UP000077037">
    <property type="component" value="Unassembled WGS sequence"/>
</dbReference>
<dbReference type="GO" id="GO:0008684">
    <property type="term" value="F:2-oxopent-4-enoate hydratase activity"/>
    <property type="evidence" value="ECO:0007669"/>
    <property type="project" value="TreeGrafter"/>
</dbReference>
<dbReference type="AlphaFoldDB" id="A0A157MYP0"/>
<dbReference type="OrthoDB" id="8689761at2"/>
<dbReference type="GO" id="GO:0005737">
    <property type="term" value="C:cytoplasm"/>
    <property type="evidence" value="ECO:0007669"/>
    <property type="project" value="TreeGrafter"/>
</dbReference>
<reference evidence="3 4" key="1">
    <citation type="submission" date="2016-03" db="EMBL/GenBank/DDBJ databases">
        <authorList>
            <consortium name="Pathogen Informatics"/>
        </authorList>
    </citation>
    <scope>NUCLEOTIDE SEQUENCE [LARGE SCALE GENOMIC DNA]</scope>
    <source>
        <strain evidence="3 4">NCTC13364</strain>
    </source>
</reference>
<feature type="domain" description="Fumarylacetoacetase-like C-terminal" evidence="2">
    <location>
        <begin position="94"/>
        <end position="256"/>
    </location>
</feature>
<name>A0A157MYP0_9BORD</name>
<keyword evidence="1" id="KW-0456">Lyase</keyword>
<dbReference type="Pfam" id="PF01557">
    <property type="entry name" value="FAA_hydrolase"/>
    <property type="match status" value="1"/>
</dbReference>
<dbReference type="PANTHER" id="PTHR30143:SF0">
    <property type="entry name" value="2-KETO-4-PENTENOATE HYDRATASE"/>
    <property type="match status" value="1"/>
</dbReference>